<dbReference type="InterPro" id="IPR046720">
    <property type="entry name" value="DUF6612"/>
</dbReference>
<dbReference type="Gene3D" id="2.50.20.20">
    <property type="match status" value="1"/>
</dbReference>
<gene>
    <name evidence="3" type="ORF">LIZ65_11700</name>
</gene>
<feature type="signal peptide" evidence="2">
    <location>
        <begin position="1"/>
        <end position="23"/>
    </location>
</feature>
<dbReference type="PROSITE" id="PS51257">
    <property type="entry name" value="PROKAR_LIPOPROTEIN"/>
    <property type="match status" value="1"/>
</dbReference>
<dbReference type="EMBL" id="JAJCIS010000007">
    <property type="protein sequence ID" value="MCB7387956.1"/>
    <property type="molecule type" value="Genomic_DNA"/>
</dbReference>
<dbReference type="Pfam" id="PF20316">
    <property type="entry name" value="DUF6612"/>
    <property type="match status" value="1"/>
</dbReference>
<evidence type="ECO:0000313" key="3">
    <source>
        <dbReference type="EMBL" id="MCB7387956.1"/>
    </source>
</evidence>
<comment type="caution">
    <text evidence="3">The sequence shown here is derived from an EMBL/GenBank/DDBJ whole genome shotgun (WGS) entry which is preliminary data.</text>
</comment>
<evidence type="ECO:0000313" key="4">
    <source>
        <dbReference type="Proteomes" id="UP001299546"/>
    </source>
</evidence>
<accession>A0ABS8DHT8</accession>
<feature type="region of interest" description="Disordered" evidence="1">
    <location>
        <begin position="267"/>
        <end position="296"/>
    </location>
</feature>
<keyword evidence="4" id="KW-1185">Reference proteome</keyword>
<dbReference type="RefSeq" id="WP_066733144.1">
    <property type="nucleotide sequence ID" value="NZ_JAJCIQ010000008.1"/>
</dbReference>
<feature type="chain" id="PRO_5047370294" evidence="2">
    <location>
        <begin position="24"/>
        <end position="461"/>
    </location>
</feature>
<name>A0ABS8DHT8_9FIRM</name>
<proteinExistence type="predicted"/>
<evidence type="ECO:0000256" key="1">
    <source>
        <dbReference type="SAM" id="MobiDB-lite"/>
    </source>
</evidence>
<feature type="compositionally biased region" description="Basic and acidic residues" evidence="1">
    <location>
        <begin position="278"/>
        <end position="290"/>
    </location>
</feature>
<protein>
    <submittedName>
        <fullName evidence="3">Uncharacterized protein</fullName>
    </submittedName>
</protein>
<reference evidence="3 4" key="1">
    <citation type="submission" date="2021-10" db="EMBL/GenBank/DDBJ databases">
        <title>Collection of gut derived symbiotic bacterial strains cultured from healthy donors.</title>
        <authorList>
            <person name="Lin H."/>
            <person name="Littmann E."/>
            <person name="Kohout C."/>
            <person name="Pamer E.G."/>
        </authorList>
    </citation>
    <scope>NUCLEOTIDE SEQUENCE [LARGE SCALE GENOMIC DNA]</scope>
    <source>
        <strain evidence="3 4">DFI.1.165</strain>
    </source>
</reference>
<keyword evidence="2" id="KW-0732">Signal</keyword>
<evidence type="ECO:0000256" key="2">
    <source>
        <dbReference type="SAM" id="SignalP"/>
    </source>
</evidence>
<sequence>MKKNWKKLTAVALIIVLTMLMTAGCKKKATPENLFGDMKKNMKEVESFGANIKASVAMADASDAISAEVDLNIETVLKQEAAHVEGSIKMNMSGTDVSTELEMYQVKEKKENITYVNVMNQWAKTSSEDDGEIADLEAINDLEDMAGAFSLEKELSEVEGKKCFRLTAELKGEELESIFNQDLLDMTGMGELVDVDKLKESKIPCTIDIYKEKILPARIHIDMGGVMEKLLEDSAKVPDTIEYYVEMTYKDFGGIKEIKVPKEVEETAVESDGDLEDLESKGGDTPKIAKAEPSSELGGKWDSYTVQINDKVVTLPCEIADLEAAGLAMDTDYTPKDYVVNAEEYEIVYFMDENGNEIMVDMVNGDDKAKSVAECVVGSISVTDYDLEEGGLAIVFPGGIQMGSALDEVLAAYGETDDVYEGDSMHMYTWYDKESYTKYCEIDFAPETSNVISMTLKAYDL</sequence>
<organism evidence="3 4">
    <name type="scientific">Bariatricus massiliensis</name>
    <dbReference type="NCBI Taxonomy" id="1745713"/>
    <lineage>
        <taxon>Bacteria</taxon>
        <taxon>Bacillati</taxon>
        <taxon>Bacillota</taxon>
        <taxon>Clostridia</taxon>
        <taxon>Lachnospirales</taxon>
        <taxon>Lachnospiraceae</taxon>
        <taxon>Bariatricus</taxon>
    </lineage>
</organism>
<feature type="compositionally biased region" description="Acidic residues" evidence="1">
    <location>
        <begin position="267"/>
        <end position="277"/>
    </location>
</feature>
<dbReference type="Proteomes" id="UP001299546">
    <property type="component" value="Unassembled WGS sequence"/>
</dbReference>